<keyword evidence="2" id="KW-1185">Reference proteome</keyword>
<reference evidence="1" key="1">
    <citation type="submission" date="2023-11" db="EMBL/GenBank/DDBJ databases">
        <authorList>
            <person name="Poullet M."/>
        </authorList>
    </citation>
    <scope>NUCLEOTIDE SEQUENCE</scope>
    <source>
        <strain evidence="1">E1834</strain>
    </source>
</reference>
<evidence type="ECO:0000313" key="1">
    <source>
        <dbReference type="EMBL" id="CAK5075264.1"/>
    </source>
</evidence>
<gene>
    <name evidence="1" type="ORF">MENTE1834_LOCUS22055</name>
</gene>
<organism evidence="1 2">
    <name type="scientific">Meloidogyne enterolobii</name>
    <name type="common">Root-knot nematode worm</name>
    <name type="synonym">Meloidogyne mayaguensis</name>
    <dbReference type="NCBI Taxonomy" id="390850"/>
    <lineage>
        <taxon>Eukaryota</taxon>
        <taxon>Metazoa</taxon>
        <taxon>Ecdysozoa</taxon>
        <taxon>Nematoda</taxon>
        <taxon>Chromadorea</taxon>
        <taxon>Rhabditida</taxon>
        <taxon>Tylenchina</taxon>
        <taxon>Tylenchomorpha</taxon>
        <taxon>Tylenchoidea</taxon>
        <taxon>Meloidogynidae</taxon>
        <taxon>Meloidogyninae</taxon>
        <taxon>Meloidogyne</taxon>
    </lineage>
</organism>
<evidence type="ECO:0000313" key="2">
    <source>
        <dbReference type="Proteomes" id="UP001497535"/>
    </source>
</evidence>
<dbReference type="EMBL" id="CAVMJV010000027">
    <property type="protein sequence ID" value="CAK5075264.1"/>
    <property type="molecule type" value="Genomic_DNA"/>
</dbReference>
<proteinExistence type="predicted"/>
<protein>
    <submittedName>
        <fullName evidence="1">Uncharacterized protein</fullName>
    </submittedName>
</protein>
<dbReference type="Proteomes" id="UP001497535">
    <property type="component" value="Unassembled WGS sequence"/>
</dbReference>
<name>A0ACB0Z8L5_MELEN</name>
<accession>A0ACB0Z8L5</accession>
<comment type="caution">
    <text evidence="1">The sequence shown here is derived from an EMBL/GenBank/DDBJ whole genome shotgun (WGS) entry which is preliminary data.</text>
</comment>
<sequence length="349" mass="39741">MHQLQHFFTQPIISSIISVLLIQIIFLFGIFIISKIFNPSKYLIDLNSEKLKKSTKRLFEYYIAQRGGVEVKISEKEILPGDLIKLKSGQRVPVDCRILHVLKEPFLVNQSCILQQQQNLGENNIIIELIAKTSPNHLNVLEARNIAFAGFKCLNGEAFCIVLRTREETLLSKLASKTSTKTTIKNISPPPYYLTSTTLTKENNNNKEEGYDKNKNKNKLKLLFGWPTVCIAALCSLIASLAFGYSLFLLLPSNDIDNNETNWYHNSIQLLIPFVCTFIALLISTLPYALPLTLLIRQWYSQRYLACNKEKNNPTEFRFIKKQQNKNCFLNGGGIMGNDCILIVSLFNP</sequence>